<evidence type="ECO:0000256" key="6">
    <source>
        <dbReference type="ARBA" id="ARBA00022984"/>
    </source>
</evidence>
<dbReference type="UniPathway" id="UPA00219"/>
<dbReference type="GO" id="GO:0071555">
    <property type="term" value="P:cell wall organization"/>
    <property type="evidence" value="ECO:0007669"/>
    <property type="project" value="UniProtKB-UniRule"/>
</dbReference>
<dbReference type="InterPro" id="IPR005490">
    <property type="entry name" value="LD_TPept_cat_dom"/>
</dbReference>
<evidence type="ECO:0000256" key="4">
    <source>
        <dbReference type="ARBA" id="ARBA00022729"/>
    </source>
</evidence>
<keyword evidence="11 13" id="KW-0961">Cell wall biogenesis/degradation</keyword>
<reference evidence="17 18" key="1">
    <citation type="submission" date="2018-12" db="EMBL/GenBank/DDBJ databases">
        <title>Draft genome sequence of Embleya hyalina NBRC 13850T.</title>
        <authorList>
            <person name="Komaki H."/>
            <person name="Hosoyama A."/>
            <person name="Kimura A."/>
            <person name="Ichikawa N."/>
            <person name="Tamura T."/>
        </authorList>
    </citation>
    <scope>NUCLEOTIDE SEQUENCE [LARGE SCALE GENOMIC DNA]</scope>
    <source>
        <strain evidence="17 18">NBRC 13850</strain>
    </source>
</reference>
<dbReference type="Gene3D" id="2.40.440.10">
    <property type="entry name" value="L,D-transpeptidase catalytic domain-like"/>
    <property type="match status" value="1"/>
</dbReference>
<gene>
    <name evidence="17" type="ORF">EHYA_02755</name>
</gene>
<keyword evidence="8" id="KW-0564">Palmitate</keyword>
<dbReference type="GO" id="GO:0016746">
    <property type="term" value="F:acyltransferase activity"/>
    <property type="evidence" value="ECO:0007669"/>
    <property type="project" value="UniProtKB-KW"/>
</dbReference>
<evidence type="ECO:0000256" key="10">
    <source>
        <dbReference type="ARBA" id="ARBA00023315"/>
    </source>
</evidence>
<dbReference type="AlphaFoldDB" id="A0A401YKG2"/>
<evidence type="ECO:0000256" key="15">
    <source>
        <dbReference type="SAM" id="SignalP"/>
    </source>
</evidence>
<keyword evidence="4 15" id="KW-0732">Signal</keyword>
<keyword evidence="18" id="KW-1185">Reference proteome</keyword>
<comment type="pathway">
    <text evidence="1 13">Cell wall biogenesis; peptidoglycan biosynthesis.</text>
</comment>
<dbReference type="PANTHER" id="PTHR30582">
    <property type="entry name" value="L,D-TRANSPEPTIDASE"/>
    <property type="match status" value="1"/>
</dbReference>
<comment type="caution">
    <text evidence="17">The sequence shown here is derived from an EMBL/GenBank/DDBJ whole genome shotgun (WGS) entry which is preliminary data.</text>
</comment>
<evidence type="ECO:0000256" key="8">
    <source>
        <dbReference type="ARBA" id="ARBA00023139"/>
    </source>
</evidence>
<dbReference type="FunFam" id="2.40.440.10:FF:000005">
    <property type="entry name" value="L,D-transpeptidase 2"/>
    <property type="match status" value="1"/>
</dbReference>
<dbReference type="Pfam" id="PF03734">
    <property type="entry name" value="YkuD"/>
    <property type="match status" value="1"/>
</dbReference>
<dbReference type="GO" id="GO:0071972">
    <property type="term" value="F:peptidoglycan L,D-transpeptidase activity"/>
    <property type="evidence" value="ECO:0007669"/>
    <property type="project" value="TreeGrafter"/>
</dbReference>
<comment type="pathway">
    <text evidence="12">Glycan biosynthesis.</text>
</comment>
<dbReference type="EMBL" id="BIFH01000017">
    <property type="protein sequence ID" value="GCD95086.1"/>
    <property type="molecule type" value="Genomic_DNA"/>
</dbReference>
<dbReference type="Pfam" id="PF17964">
    <property type="entry name" value="Big_10"/>
    <property type="match status" value="1"/>
</dbReference>
<dbReference type="CDD" id="cd16913">
    <property type="entry name" value="YkuD_like"/>
    <property type="match status" value="1"/>
</dbReference>
<organism evidence="17 18">
    <name type="scientific">Embleya hyalina</name>
    <dbReference type="NCBI Taxonomy" id="516124"/>
    <lineage>
        <taxon>Bacteria</taxon>
        <taxon>Bacillati</taxon>
        <taxon>Actinomycetota</taxon>
        <taxon>Actinomycetes</taxon>
        <taxon>Kitasatosporales</taxon>
        <taxon>Streptomycetaceae</taxon>
        <taxon>Embleya</taxon>
    </lineage>
</organism>
<evidence type="ECO:0000256" key="1">
    <source>
        <dbReference type="ARBA" id="ARBA00004752"/>
    </source>
</evidence>
<feature type="domain" description="L,D-TPase catalytic" evidence="16">
    <location>
        <begin position="260"/>
        <end position="384"/>
    </location>
</feature>
<sequence>MSAGTKSPPRPTRSRARWRVVPALLLGALLLVSGCSSDDGGGDKKPGGPSGTTTKGDPKKGADPASITLTPADGANAIDPQAPLTIVVGGGKLGEVKVVNAQNEPVDGTLDADGRTWKPKVAFTLGGKYTVSATATNADNAPTTARATFNTLSGDKKVTARFSPEDGATVGVGFPVSLTFDYPVKNRAAVEKALSVEVEPKVEGAWHWFDNTRVDYRPRDYWAPGTNVKVNLNLRGVDVGNGAIANQFKSYSFKIAATKRIATVDVKAHTMKVYENDQLVKTIPITAGKSPKYSTWNGKMAITEKFEKTRMNSQTVGLGSEYDIDDVPYAMRVTTSGTFVHGNYWADPSVFGSENTSHGCVSMTKENAKWLYDRVIAGDMVEISGSDERTVDADNGFADWNLSWDKWTATGAPGTTQGTTTPTH</sequence>
<dbReference type="Proteomes" id="UP000286931">
    <property type="component" value="Unassembled WGS sequence"/>
</dbReference>
<feature type="active site" description="Proton donor/acceptor" evidence="13">
    <location>
        <position position="341"/>
    </location>
</feature>
<evidence type="ECO:0000256" key="9">
    <source>
        <dbReference type="ARBA" id="ARBA00023288"/>
    </source>
</evidence>
<dbReference type="GO" id="GO:0008360">
    <property type="term" value="P:regulation of cell shape"/>
    <property type="evidence" value="ECO:0007669"/>
    <property type="project" value="UniProtKB-UniRule"/>
</dbReference>
<evidence type="ECO:0000256" key="11">
    <source>
        <dbReference type="ARBA" id="ARBA00023316"/>
    </source>
</evidence>
<dbReference type="InterPro" id="IPR041280">
    <property type="entry name" value="Big_10"/>
</dbReference>
<evidence type="ECO:0000313" key="17">
    <source>
        <dbReference type="EMBL" id="GCD95086.1"/>
    </source>
</evidence>
<accession>A0A401YKG2</accession>
<dbReference type="PROSITE" id="PS52029">
    <property type="entry name" value="LD_TPASE"/>
    <property type="match status" value="1"/>
</dbReference>
<dbReference type="GO" id="GO:0005576">
    <property type="term" value="C:extracellular region"/>
    <property type="evidence" value="ECO:0007669"/>
    <property type="project" value="TreeGrafter"/>
</dbReference>
<keyword evidence="10" id="KW-0012">Acyltransferase</keyword>
<dbReference type="Gene3D" id="2.60.40.3710">
    <property type="match status" value="1"/>
</dbReference>
<evidence type="ECO:0000313" key="18">
    <source>
        <dbReference type="Proteomes" id="UP000286931"/>
    </source>
</evidence>
<evidence type="ECO:0000259" key="16">
    <source>
        <dbReference type="PROSITE" id="PS52029"/>
    </source>
</evidence>
<dbReference type="PROSITE" id="PS51257">
    <property type="entry name" value="PROKAR_LIPOPROTEIN"/>
    <property type="match status" value="1"/>
</dbReference>
<feature type="active site" description="Nucleophile" evidence="13">
    <location>
        <position position="360"/>
    </location>
</feature>
<dbReference type="PANTHER" id="PTHR30582:SF2">
    <property type="entry name" value="L,D-TRANSPEPTIDASE YCIB-RELATED"/>
    <property type="match status" value="1"/>
</dbReference>
<evidence type="ECO:0000256" key="7">
    <source>
        <dbReference type="ARBA" id="ARBA00023136"/>
    </source>
</evidence>
<feature type="region of interest" description="Disordered" evidence="14">
    <location>
        <begin position="35"/>
        <end position="78"/>
    </location>
</feature>
<keyword evidence="3" id="KW-0808">Transferase</keyword>
<dbReference type="RefSeq" id="WP_246126647.1">
    <property type="nucleotide sequence ID" value="NZ_BIFH01000017.1"/>
</dbReference>
<evidence type="ECO:0000256" key="2">
    <source>
        <dbReference type="ARBA" id="ARBA00022475"/>
    </source>
</evidence>
<keyword evidence="2" id="KW-1003">Cell membrane</keyword>
<feature type="signal peptide" evidence="15">
    <location>
        <begin position="1"/>
        <end position="37"/>
    </location>
</feature>
<dbReference type="SUPFAM" id="SSF141523">
    <property type="entry name" value="L,D-transpeptidase catalytic domain-like"/>
    <property type="match status" value="1"/>
</dbReference>
<evidence type="ECO:0000256" key="14">
    <source>
        <dbReference type="SAM" id="MobiDB-lite"/>
    </source>
</evidence>
<evidence type="ECO:0000256" key="12">
    <source>
        <dbReference type="ARBA" id="ARBA00060592"/>
    </source>
</evidence>
<protein>
    <submittedName>
        <fullName evidence="17">Lipoprotein</fullName>
    </submittedName>
</protein>
<evidence type="ECO:0000256" key="5">
    <source>
        <dbReference type="ARBA" id="ARBA00022960"/>
    </source>
</evidence>
<dbReference type="InterPro" id="IPR038063">
    <property type="entry name" value="Transpep_catalytic_dom"/>
</dbReference>
<keyword evidence="9 17" id="KW-0449">Lipoprotein</keyword>
<evidence type="ECO:0000256" key="13">
    <source>
        <dbReference type="PROSITE-ProRule" id="PRU01373"/>
    </source>
</evidence>
<dbReference type="Gene3D" id="2.60.40.3780">
    <property type="match status" value="1"/>
</dbReference>
<proteinExistence type="predicted"/>
<dbReference type="InterPro" id="IPR050979">
    <property type="entry name" value="LD-transpeptidase"/>
</dbReference>
<name>A0A401YKG2_9ACTN</name>
<dbReference type="CDD" id="cd13432">
    <property type="entry name" value="LDT_IgD_like_2"/>
    <property type="match status" value="1"/>
</dbReference>
<keyword evidence="6 13" id="KW-0573">Peptidoglycan synthesis</keyword>
<keyword evidence="5 13" id="KW-0133">Cell shape</keyword>
<evidence type="ECO:0000256" key="3">
    <source>
        <dbReference type="ARBA" id="ARBA00022679"/>
    </source>
</evidence>
<dbReference type="GO" id="GO:0018104">
    <property type="term" value="P:peptidoglycan-protein cross-linking"/>
    <property type="evidence" value="ECO:0007669"/>
    <property type="project" value="TreeGrafter"/>
</dbReference>
<keyword evidence="7" id="KW-0472">Membrane</keyword>
<feature type="chain" id="PRO_5019121751" evidence="15">
    <location>
        <begin position="38"/>
        <end position="424"/>
    </location>
</feature>